<evidence type="ECO:0000259" key="2">
    <source>
        <dbReference type="Pfam" id="PF11726"/>
    </source>
</evidence>
<evidence type="ECO:0000313" key="4">
    <source>
        <dbReference type="Proteomes" id="UP000437875"/>
    </source>
</evidence>
<feature type="region of interest" description="Disordered" evidence="1">
    <location>
        <begin position="211"/>
        <end position="240"/>
    </location>
</feature>
<gene>
    <name evidence="3" type="ORF">GP711_25690</name>
</gene>
<sequence>MLTQVTPYTTTVHKHGRYRVIVGDVFIRHGYDYPINTTDRSGVRLDILTPIAEQLDAMLSIYSRVYFTRFDLRLPENTPINTGNTWVSDLFKKLRERLKSKLNRPVGLAEPLLNFAYGWVREKEKAKQVHYHCWIALPHRQVRRLGKPTSGIAGSIVEIWMGLTGGKATLVELPKKTERYPNHYIIERNKPETLEGPFLWVSYLAKERGKYQTGDGDRVHSTSKLRGEKMKSLNPSCNAS</sequence>
<comment type="caution">
    <text evidence="3">The sequence shown here is derived from an EMBL/GenBank/DDBJ whole genome shotgun (WGS) entry which is preliminary data.</text>
</comment>
<evidence type="ECO:0000256" key="1">
    <source>
        <dbReference type="SAM" id="MobiDB-lite"/>
    </source>
</evidence>
<evidence type="ECO:0000313" key="3">
    <source>
        <dbReference type="EMBL" id="KAE9724488.1"/>
    </source>
</evidence>
<feature type="compositionally biased region" description="Basic and acidic residues" evidence="1">
    <location>
        <begin position="211"/>
        <end position="231"/>
    </location>
</feature>
<proteinExistence type="predicted"/>
<dbReference type="Pfam" id="PF11726">
    <property type="entry name" value="YagK_YfjJ_C"/>
    <property type="match status" value="1"/>
</dbReference>
<organism evidence="3 4">
    <name type="scientific">Escherichia coli</name>
    <dbReference type="NCBI Taxonomy" id="562"/>
    <lineage>
        <taxon>Bacteria</taxon>
        <taxon>Pseudomonadati</taxon>
        <taxon>Pseudomonadota</taxon>
        <taxon>Gammaproteobacteria</taxon>
        <taxon>Enterobacterales</taxon>
        <taxon>Enterobacteriaceae</taxon>
        <taxon>Escherichia</taxon>
    </lineage>
</organism>
<protein>
    <submittedName>
        <fullName evidence="3">Inovirus-type Gp2 protein</fullName>
    </submittedName>
</protein>
<feature type="domain" description="YagK/YfjJ C-terminal" evidence="2">
    <location>
        <begin position="61"/>
        <end position="218"/>
    </location>
</feature>
<accession>A0A6N6WSX9</accession>
<dbReference type="Proteomes" id="UP000437875">
    <property type="component" value="Unassembled WGS sequence"/>
</dbReference>
<dbReference type="InterPro" id="IPR057271">
    <property type="entry name" value="YagK_YfjJ_C"/>
</dbReference>
<reference evidence="3 4" key="1">
    <citation type="submission" date="2019-10" db="EMBL/GenBank/DDBJ databases">
        <title>Antimicrobial-resistant enteric bacteria are widely distributed amongst people, animals and the environment in northern Tanzania.</title>
        <authorList>
            <person name="Subbiah M."/>
            <person name="Call D.R."/>
        </authorList>
    </citation>
    <scope>NUCLEOTIDE SEQUENCE [LARGE SCALE GENOMIC DNA]</scope>
    <source>
        <strain evidence="3 4">TzEc067</strain>
    </source>
</reference>
<dbReference type="AlphaFoldDB" id="A0A6N6WSX9"/>
<name>A0A6N6WSX9_ECOLX</name>
<dbReference type="EMBL" id="WSGM01000201">
    <property type="protein sequence ID" value="KAE9724488.1"/>
    <property type="molecule type" value="Genomic_DNA"/>
</dbReference>
<dbReference type="RefSeq" id="WP_158117624.1">
    <property type="nucleotide sequence ID" value="NZ_WSGM01000201.1"/>
</dbReference>